<dbReference type="RefSeq" id="WP_157819440.1">
    <property type="nucleotide sequence ID" value="NZ_JAGGMQ010000001.1"/>
</dbReference>
<organism evidence="1 2">
    <name type="scientific">Winslowiella toletana</name>
    <dbReference type="NCBI Taxonomy" id="92490"/>
    <lineage>
        <taxon>Bacteria</taxon>
        <taxon>Pseudomonadati</taxon>
        <taxon>Pseudomonadota</taxon>
        <taxon>Gammaproteobacteria</taxon>
        <taxon>Enterobacterales</taxon>
        <taxon>Erwiniaceae</taxon>
        <taxon>Winslowiella</taxon>
    </lineage>
</organism>
<dbReference type="GO" id="GO:0003677">
    <property type="term" value="F:DNA binding"/>
    <property type="evidence" value="ECO:0007669"/>
    <property type="project" value="UniProtKB-KW"/>
</dbReference>
<reference evidence="2" key="1">
    <citation type="submission" date="2023-07" db="EMBL/GenBank/DDBJ databases">
        <title>Genome mining of underrepresented organisms for secondary metabolites.</title>
        <authorList>
            <person name="D'Agostino P.M."/>
        </authorList>
    </citation>
    <scope>NUCLEOTIDE SEQUENCE [LARGE SCALE GENOMIC DNA]</scope>
    <source>
        <strain evidence="2">WS4403</strain>
    </source>
</reference>
<protein>
    <submittedName>
        <fullName evidence="1">DNA-binding HxlR family transcriptional regulator</fullName>
    </submittedName>
</protein>
<evidence type="ECO:0000313" key="2">
    <source>
        <dbReference type="Proteomes" id="UP001195624"/>
    </source>
</evidence>
<comment type="caution">
    <text evidence="1">The sequence shown here is derived from an EMBL/GenBank/DDBJ whole genome shotgun (WGS) entry which is preliminary data.</text>
</comment>
<gene>
    <name evidence="1" type="ORF">J2125_002841</name>
</gene>
<sequence length="45" mass="5052">MLHGPLDSGALQFRLNVSQATLSRRLAGEMQQQVTQLEAQIRRMA</sequence>
<proteinExistence type="predicted"/>
<accession>A0ABS4PAJ6</accession>
<keyword evidence="1" id="KW-0238">DNA-binding</keyword>
<evidence type="ECO:0000313" key="1">
    <source>
        <dbReference type="EMBL" id="MBP2169649.1"/>
    </source>
</evidence>
<name>A0ABS4PAJ6_9GAMM</name>
<dbReference type="EMBL" id="JAGGMQ010000001">
    <property type="protein sequence ID" value="MBP2169649.1"/>
    <property type="molecule type" value="Genomic_DNA"/>
</dbReference>
<dbReference type="Proteomes" id="UP001195624">
    <property type="component" value="Unassembled WGS sequence"/>
</dbReference>
<keyword evidence="2" id="KW-1185">Reference proteome</keyword>